<name>A0A1S9RCQ2_PENBI</name>
<comment type="caution">
    <text evidence="1">The sequence shown here is derived from an EMBL/GenBank/DDBJ whole genome shotgun (WGS) entry which is preliminary data.</text>
</comment>
<accession>A0A1S9RCQ2</accession>
<reference evidence="2" key="1">
    <citation type="submission" date="2015-09" db="EMBL/GenBank/DDBJ databases">
        <authorList>
            <person name="Fill T.P."/>
            <person name="Baretta J.F."/>
            <person name="de Almeida L.G."/>
            <person name="Rocha M."/>
            <person name="de Souza D.H."/>
            <person name="Malavazi I."/>
            <person name="Cerdeira L.T."/>
            <person name="Hong H."/>
            <person name="Samborskyy M."/>
            <person name="de Vasconcelos A.T."/>
            <person name="Leadlay P."/>
            <person name="Rodrigues-Filho E."/>
        </authorList>
    </citation>
    <scope>NUCLEOTIDE SEQUENCE [LARGE SCALE GENOMIC DNA]</scope>
    <source>
        <strain evidence="2">LaBioMMi 136</strain>
    </source>
</reference>
<evidence type="ECO:0000313" key="2">
    <source>
        <dbReference type="Proteomes" id="UP000190744"/>
    </source>
</evidence>
<sequence>MPPARITIEVTFPLITVLEIIQLLRMDKAFSTTIQLEPYPTKKANDCDTDNNHTDGVFCEHPLRRVRPTEVVTTIDDSEKNHDEPKVTMHNSKYGRGLRLFVQFGGARNLFATGQGWPAK</sequence>
<dbReference type="Proteomes" id="UP000190744">
    <property type="component" value="Unassembled WGS sequence"/>
</dbReference>
<protein>
    <submittedName>
        <fullName evidence="1">Uncharacterized protein</fullName>
    </submittedName>
</protein>
<organism evidence="1 2">
    <name type="scientific">Penicillium brasilianum</name>
    <dbReference type="NCBI Taxonomy" id="104259"/>
    <lineage>
        <taxon>Eukaryota</taxon>
        <taxon>Fungi</taxon>
        <taxon>Dikarya</taxon>
        <taxon>Ascomycota</taxon>
        <taxon>Pezizomycotina</taxon>
        <taxon>Eurotiomycetes</taxon>
        <taxon>Eurotiomycetidae</taxon>
        <taxon>Eurotiales</taxon>
        <taxon>Aspergillaceae</taxon>
        <taxon>Penicillium</taxon>
    </lineage>
</organism>
<dbReference type="AlphaFoldDB" id="A0A1S9RCQ2"/>
<evidence type="ECO:0000313" key="1">
    <source>
        <dbReference type="EMBL" id="OOQ83050.1"/>
    </source>
</evidence>
<proteinExistence type="predicted"/>
<dbReference type="EMBL" id="LJBN01000205">
    <property type="protein sequence ID" value="OOQ83050.1"/>
    <property type="molecule type" value="Genomic_DNA"/>
</dbReference>
<gene>
    <name evidence="1" type="ORF">PEBR_38424</name>
</gene>